<accession>A0A6B3ZRJ0</accession>
<evidence type="ECO:0000313" key="2">
    <source>
        <dbReference type="Proteomes" id="UP000478995"/>
    </source>
</evidence>
<dbReference type="Proteomes" id="UP000478995">
    <property type="component" value="Unassembled WGS sequence"/>
</dbReference>
<dbReference type="EMBL" id="SWOY01000001">
    <property type="protein sequence ID" value="NFG15375.1"/>
    <property type="molecule type" value="Genomic_DNA"/>
</dbReference>
<reference evidence="1 2" key="1">
    <citation type="submission" date="2019-04" db="EMBL/GenBank/DDBJ databases">
        <title>Genome sequencing of Clostridium botulinum Groups I-IV and Clostridium butyricum.</title>
        <authorList>
            <person name="Brunt J."/>
            <person name="Van Vliet A.H.M."/>
            <person name="Stringer S.C."/>
            <person name="Carter A.T."/>
            <person name="Peck M.W."/>
        </authorList>
    </citation>
    <scope>NUCLEOTIDE SEQUENCE [LARGE SCALE GENOMIC DNA]</scope>
    <source>
        <strain evidence="1 2">IFR 18/037</strain>
    </source>
</reference>
<proteinExistence type="predicted"/>
<name>A0A6B3ZRJ0_CLOBO</name>
<evidence type="ECO:0000313" key="1">
    <source>
        <dbReference type="EMBL" id="NFG15375.1"/>
    </source>
</evidence>
<comment type="caution">
    <text evidence="1">The sequence shown here is derived from an EMBL/GenBank/DDBJ whole genome shotgun (WGS) entry which is preliminary data.</text>
</comment>
<gene>
    <name evidence="1" type="ORF">FC794_00895</name>
</gene>
<organism evidence="1 2">
    <name type="scientific">Clostridium botulinum</name>
    <dbReference type="NCBI Taxonomy" id="1491"/>
    <lineage>
        <taxon>Bacteria</taxon>
        <taxon>Bacillati</taxon>
        <taxon>Bacillota</taxon>
        <taxon>Clostridia</taxon>
        <taxon>Eubacteriales</taxon>
        <taxon>Clostridiaceae</taxon>
        <taxon>Clostridium</taxon>
    </lineage>
</organism>
<protein>
    <submittedName>
        <fullName evidence="1">Twitching mobility protein</fullName>
    </submittedName>
</protein>
<sequence length="31" mass="3910">MHKNFKKYKFHNQNVLYKDFKIYVLHIADIL</sequence>
<dbReference type="AlphaFoldDB" id="A0A6B3ZRJ0"/>